<dbReference type="EMBL" id="BIFQ01000002">
    <property type="protein sequence ID" value="GCE09465.1"/>
    <property type="molecule type" value="Genomic_DNA"/>
</dbReference>
<organism evidence="1 2">
    <name type="scientific">Dictyobacter aurantiacus</name>
    <dbReference type="NCBI Taxonomy" id="1936993"/>
    <lineage>
        <taxon>Bacteria</taxon>
        <taxon>Bacillati</taxon>
        <taxon>Chloroflexota</taxon>
        <taxon>Ktedonobacteria</taxon>
        <taxon>Ktedonobacterales</taxon>
        <taxon>Dictyobacteraceae</taxon>
        <taxon>Dictyobacter</taxon>
    </lineage>
</organism>
<dbReference type="OrthoDB" id="9790745at2"/>
<dbReference type="Pfam" id="PF22752">
    <property type="entry name" value="DUF488-N3i"/>
    <property type="match status" value="1"/>
</dbReference>
<comment type="caution">
    <text evidence="1">The sequence shown here is derived from an EMBL/GenBank/DDBJ whole genome shotgun (WGS) entry which is preliminary data.</text>
</comment>
<accession>A0A401ZRH2</accession>
<proteinExistence type="predicted"/>
<gene>
    <name evidence="1" type="ORF">KDAU_67940</name>
</gene>
<evidence type="ECO:0000313" key="1">
    <source>
        <dbReference type="EMBL" id="GCE09465.1"/>
    </source>
</evidence>
<reference evidence="2" key="1">
    <citation type="submission" date="2018-12" db="EMBL/GenBank/DDBJ databases">
        <title>Tengunoibacter tsumagoiensis gen. nov., sp. nov., Dictyobacter kobayashii sp. nov., D. alpinus sp. nov., and D. joshuensis sp. nov. and description of Dictyobacteraceae fam. nov. within the order Ktedonobacterales isolated from Tengu-no-mugimeshi.</title>
        <authorList>
            <person name="Wang C.M."/>
            <person name="Zheng Y."/>
            <person name="Sakai Y."/>
            <person name="Toyoda A."/>
            <person name="Minakuchi Y."/>
            <person name="Abe K."/>
            <person name="Yokota A."/>
            <person name="Yabe S."/>
        </authorList>
    </citation>
    <scope>NUCLEOTIDE SEQUENCE [LARGE SCALE GENOMIC DNA]</scope>
    <source>
        <strain evidence="2">S-27</strain>
    </source>
</reference>
<evidence type="ECO:0000313" key="2">
    <source>
        <dbReference type="Proteomes" id="UP000287224"/>
    </source>
</evidence>
<dbReference type="InterPro" id="IPR052552">
    <property type="entry name" value="YeaO-like"/>
</dbReference>
<dbReference type="RefSeq" id="WP_126601928.1">
    <property type="nucleotide sequence ID" value="NZ_BIFQ01000002.1"/>
</dbReference>
<dbReference type="PANTHER" id="PTHR36849">
    <property type="entry name" value="CYTOPLASMIC PROTEIN-RELATED"/>
    <property type="match status" value="1"/>
</dbReference>
<dbReference type="Proteomes" id="UP000287224">
    <property type="component" value="Unassembled WGS sequence"/>
</dbReference>
<dbReference type="AlphaFoldDB" id="A0A401ZRH2"/>
<name>A0A401ZRH2_9CHLR</name>
<evidence type="ECO:0008006" key="3">
    <source>
        <dbReference type="Google" id="ProtNLM"/>
    </source>
</evidence>
<keyword evidence="2" id="KW-1185">Reference proteome</keyword>
<protein>
    <recommendedName>
        <fullName evidence="3">DUF488 domain-containing protein</fullName>
    </recommendedName>
</protein>
<dbReference type="PANTHER" id="PTHR36849:SF1">
    <property type="entry name" value="CYTOPLASMIC PROTEIN"/>
    <property type="match status" value="1"/>
</dbReference>
<sequence>MSSRSLAVHLKWVYEEKGPDDGTRVLVERLWPRGISKEKAQIDVWLKEVAPSNDLRRWFGHDPERFTEFRHRYQKELDADEAKASLEKLAELAQKGPVTLVFATHDVEHSSAMVLRDLLCIGSTAKISSTSPLADKSLLPVLYITLQDIVSPIFIQFLYTLG</sequence>